<organism evidence="1 2">
    <name type="scientific">Pelagibacterium luteolum</name>
    <dbReference type="NCBI Taxonomy" id="440168"/>
    <lineage>
        <taxon>Bacteria</taxon>
        <taxon>Pseudomonadati</taxon>
        <taxon>Pseudomonadota</taxon>
        <taxon>Alphaproteobacteria</taxon>
        <taxon>Hyphomicrobiales</taxon>
        <taxon>Devosiaceae</taxon>
        <taxon>Pelagibacterium</taxon>
    </lineage>
</organism>
<sequence>MDFDTPEPQTSICDSAFEVALVRTASARRLELLTANEWTVETSRTKRSNRTLAIIRLDGKGAGYSVTTGGLARHGQDCNEWWWG</sequence>
<dbReference type="Proteomes" id="UP000199495">
    <property type="component" value="Unassembled WGS sequence"/>
</dbReference>
<dbReference type="AlphaFoldDB" id="A0A1G8ASF5"/>
<evidence type="ECO:0000313" key="2">
    <source>
        <dbReference type="Proteomes" id="UP000199495"/>
    </source>
</evidence>
<reference evidence="1 2" key="1">
    <citation type="submission" date="2016-10" db="EMBL/GenBank/DDBJ databases">
        <authorList>
            <person name="de Groot N.N."/>
        </authorList>
    </citation>
    <scope>NUCLEOTIDE SEQUENCE [LARGE SCALE GENOMIC DNA]</scope>
    <source>
        <strain evidence="1 2">CGMCC 1.10267</strain>
    </source>
</reference>
<keyword evidence="2" id="KW-1185">Reference proteome</keyword>
<protein>
    <submittedName>
        <fullName evidence="1">Uncharacterized protein</fullName>
    </submittedName>
</protein>
<evidence type="ECO:0000313" key="1">
    <source>
        <dbReference type="EMBL" id="SDH23905.1"/>
    </source>
</evidence>
<dbReference type="STRING" id="440168.SAMN04487974_1396"/>
<gene>
    <name evidence="1" type="ORF">SAMN04487974_1396</name>
</gene>
<proteinExistence type="predicted"/>
<name>A0A1G8ASF5_9HYPH</name>
<dbReference type="EMBL" id="FNCS01000039">
    <property type="protein sequence ID" value="SDH23905.1"/>
    <property type="molecule type" value="Genomic_DNA"/>
</dbReference>
<accession>A0A1G8ASF5</accession>